<gene>
    <name evidence="6" type="ORF">HT576_08875</name>
</gene>
<dbReference type="EMBL" id="JABURA010000001">
    <property type="protein sequence ID" value="NUB91133.1"/>
    <property type="molecule type" value="Genomic_DNA"/>
</dbReference>
<name>A0A8J8GJG2_9EURY</name>
<feature type="region of interest" description="Disordered" evidence="4">
    <location>
        <begin position="274"/>
        <end position="295"/>
    </location>
</feature>
<evidence type="ECO:0000313" key="7">
    <source>
        <dbReference type="Proteomes" id="UP000728647"/>
    </source>
</evidence>
<dbReference type="InterPro" id="IPR011010">
    <property type="entry name" value="DNA_brk_join_enz"/>
</dbReference>
<dbReference type="RefSeq" id="WP_174701798.1">
    <property type="nucleotide sequence ID" value="NZ_JABURA010000001.1"/>
</dbReference>
<dbReference type="GO" id="GO:0006310">
    <property type="term" value="P:DNA recombination"/>
    <property type="evidence" value="ECO:0007669"/>
    <property type="project" value="UniProtKB-KW"/>
</dbReference>
<dbReference type="GO" id="GO:0003677">
    <property type="term" value="F:DNA binding"/>
    <property type="evidence" value="ECO:0007669"/>
    <property type="project" value="UniProtKB-KW"/>
</dbReference>
<protein>
    <submittedName>
        <fullName evidence="6">Site-specific integrase</fullName>
    </submittedName>
</protein>
<proteinExistence type="predicted"/>
<evidence type="ECO:0000256" key="2">
    <source>
        <dbReference type="ARBA" id="ARBA00023125"/>
    </source>
</evidence>
<dbReference type="Gene3D" id="1.10.443.10">
    <property type="entry name" value="Intergrase catalytic core"/>
    <property type="match status" value="1"/>
</dbReference>
<dbReference type="CDD" id="cd00397">
    <property type="entry name" value="DNA_BRE_C"/>
    <property type="match status" value="1"/>
</dbReference>
<organism evidence="6 7">
    <name type="scientific">Haloterrigena gelatinilytica</name>
    <dbReference type="NCBI Taxonomy" id="2741724"/>
    <lineage>
        <taxon>Archaea</taxon>
        <taxon>Methanobacteriati</taxon>
        <taxon>Methanobacteriota</taxon>
        <taxon>Stenosarchaea group</taxon>
        <taxon>Halobacteria</taxon>
        <taxon>Halobacteriales</taxon>
        <taxon>Natrialbaceae</taxon>
        <taxon>Haloterrigena</taxon>
    </lineage>
</organism>
<accession>A0A8J8GJG2</accession>
<dbReference type="InterPro" id="IPR002104">
    <property type="entry name" value="Integrase_catalytic"/>
</dbReference>
<dbReference type="InterPro" id="IPR013762">
    <property type="entry name" value="Integrase-like_cat_sf"/>
</dbReference>
<evidence type="ECO:0000256" key="4">
    <source>
        <dbReference type="SAM" id="MobiDB-lite"/>
    </source>
</evidence>
<dbReference type="Proteomes" id="UP000728647">
    <property type="component" value="Unassembled WGS sequence"/>
</dbReference>
<keyword evidence="3" id="KW-0233">DNA recombination</keyword>
<sequence>MVEIRLNDYRDDYIERRKQKQSETTAEQKALTVRHLTDYLDDEQETIDTTEPYEALDAIRDFFDSGRITVSGTRLSHIRDFLEYIASHLDSTRAQDQLLDIRDKVEKDRWPKEAFESDETEPEFIRTDDIRRACQLASDRGVRAIRFLFETGCRLGEMRAVTVNDIDFDHPEVGAAVSITKKKTEKNTIEPPKTQAGYRTVELTPKTADLLQNHIKENNLAADDEVFPMSPNTYRNHVEAGFTKAGVCIDPESGETEMTPHWLRHNRNTRIKKEEGSEAAQQYMGHGSQDDKQDAATEMTDHYTHYDPDEVQCIVGTEDWF</sequence>
<dbReference type="PANTHER" id="PTHR30349:SF41">
    <property type="entry name" value="INTEGRASE_RECOMBINASE PROTEIN MJ0367-RELATED"/>
    <property type="match status" value="1"/>
</dbReference>
<dbReference type="AlphaFoldDB" id="A0A8J8GJG2"/>
<dbReference type="PROSITE" id="PS51898">
    <property type="entry name" value="TYR_RECOMBINASE"/>
    <property type="match status" value="1"/>
</dbReference>
<keyword evidence="2" id="KW-0238">DNA-binding</keyword>
<dbReference type="Pfam" id="PF00589">
    <property type="entry name" value="Phage_integrase"/>
    <property type="match status" value="1"/>
</dbReference>
<feature type="domain" description="Tyr recombinase" evidence="5">
    <location>
        <begin position="120"/>
        <end position="316"/>
    </location>
</feature>
<dbReference type="InterPro" id="IPR050090">
    <property type="entry name" value="Tyrosine_recombinase_XerCD"/>
</dbReference>
<evidence type="ECO:0000313" key="6">
    <source>
        <dbReference type="EMBL" id="NUB91133.1"/>
    </source>
</evidence>
<dbReference type="SUPFAM" id="SSF56349">
    <property type="entry name" value="DNA breaking-rejoining enzymes"/>
    <property type="match status" value="1"/>
</dbReference>
<comment type="caution">
    <text evidence="6">The sequence shown here is derived from an EMBL/GenBank/DDBJ whole genome shotgun (WGS) entry which is preliminary data.</text>
</comment>
<dbReference type="PANTHER" id="PTHR30349">
    <property type="entry name" value="PHAGE INTEGRASE-RELATED"/>
    <property type="match status" value="1"/>
</dbReference>
<dbReference type="GO" id="GO:0015074">
    <property type="term" value="P:DNA integration"/>
    <property type="evidence" value="ECO:0007669"/>
    <property type="project" value="UniProtKB-KW"/>
</dbReference>
<reference evidence="6" key="1">
    <citation type="submission" date="2020-06" db="EMBL/GenBank/DDBJ databases">
        <title>Haloterrigena sp. nov., an extremely halophilic archaeon isolated from a saline sediment.</title>
        <authorList>
            <person name="Liu B.-B."/>
        </authorList>
    </citation>
    <scope>NUCLEOTIDE SEQUENCE</scope>
    <source>
        <strain evidence="6">SYSU A121-1</strain>
    </source>
</reference>
<evidence type="ECO:0000259" key="5">
    <source>
        <dbReference type="PROSITE" id="PS51898"/>
    </source>
</evidence>
<keyword evidence="1" id="KW-0229">DNA integration</keyword>
<evidence type="ECO:0000256" key="3">
    <source>
        <dbReference type="ARBA" id="ARBA00023172"/>
    </source>
</evidence>
<evidence type="ECO:0000256" key="1">
    <source>
        <dbReference type="ARBA" id="ARBA00022908"/>
    </source>
</evidence>